<dbReference type="Proteomes" id="UP000023152">
    <property type="component" value="Unassembled WGS sequence"/>
</dbReference>
<dbReference type="EMBL" id="ASPP01024056">
    <property type="protein sequence ID" value="ETO09455.1"/>
    <property type="molecule type" value="Genomic_DNA"/>
</dbReference>
<keyword evidence="1" id="KW-0812">Transmembrane</keyword>
<dbReference type="AlphaFoldDB" id="X6M8V9"/>
<protein>
    <submittedName>
        <fullName evidence="2">Uncharacterized protein</fullName>
    </submittedName>
</protein>
<accession>X6M8V9</accession>
<sequence length="170" mass="19974">MHVYEKKHNYVKQFVSLTLGQFHIGSGKYIIQYTVIFSQVAFFVLFFFEGVWIENRKTNKQRKRVTYFDNTNMKQQFHGVLFWYERLESSFEKSVLRTPKHMRSAVYFVCSSGIIAGIVISLTMAAFSNCADKVISQDFYLIQESYACSGWDKWIENAYAFFGINKIIVK</sequence>
<comment type="caution">
    <text evidence="2">The sequence shown here is derived from an EMBL/GenBank/DDBJ whole genome shotgun (WGS) entry which is preliminary data.</text>
</comment>
<keyword evidence="1" id="KW-0472">Membrane</keyword>
<organism evidence="2 3">
    <name type="scientific">Reticulomyxa filosa</name>
    <dbReference type="NCBI Taxonomy" id="46433"/>
    <lineage>
        <taxon>Eukaryota</taxon>
        <taxon>Sar</taxon>
        <taxon>Rhizaria</taxon>
        <taxon>Retaria</taxon>
        <taxon>Foraminifera</taxon>
        <taxon>Monothalamids</taxon>
        <taxon>Reticulomyxidae</taxon>
        <taxon>Reticulomyxa</taxon>
    </lineage>
</organism>
<proteinExistence type="predicted"/>
<feature type="transmembrane region" description="Helical" evidence="1">
    <location>
        <begin position="30"/>
        <end position="53"/>
    </location>
</feature>
<keyword evidence="3" id="KW-1185">Reference proteome</keyword>
<gene>
    <name evidence="2" type="ORF">RFI_27922</name>
</gene>
<name>X6M8V9_RETFI</name>
<evidence type="ECO:0000256" key="1">
    <source>
        <dbReference type="SAM" id="Phobius"/>
    </source>
</evidence>
<evidence type="ECO:0000313" key="3">
    <source>
        <dbReference type="Proteomes" id="UP000023152"/>
    </source>
</evidence>
<feature type="transmembrane region" description="Helical" evidence="1">
    <location>
        <begin position="105"/>
        <end position="127"/>
    </location>
</feature>
<evidence type="ECO:0000313" key="2">
    <source>
        <dbReference type="EMBL" id="ETO09455.1"/>
    </source>
</evidence>
<keyword evidence="1" id="KW-1133">Transmembrane helix</keyword>
<reference evidence="2 3" key="1">
    <citation type="journal article" date="2013" name="Curr. Biol.">
        <title>The Genome of the Foraminiferan Reticulomyxa filosa.</title>
        <authorList>
            <person name="Glockner G."/>
            <person name="Hulsmann N."/>
            <person name="Schleicher M."/>
            <person name="Noegel A.A."/>
            <person name="Eichinger L."/>
            <person name="Gallinger C."/>
            <person name="Pawlowski J."/>
            <person name="Sierra R."/>
            <person name="Euteneuer U."/>
            <person name="Pillet L."/>
            <person name="Moustafa A."/>
            <person name="Platzer M."/>
            <person name="Groth M."/>
            <person name="Szafranski K."/>
            <person name="Schliwa M."/>
        </authorList>
    </citation>
    <scope>NUCLEOTIDE SEQUENCE [LARGE SCALE GENOMIC DNA]</scope>
</reference>